<dbReference type="RefSeq" id="WP_321548612.1">
    <property type="nucleotide sequence ID" value="NZ_JAXIVS010000009.1"/>
</dbReference>
<comment type="caution">
    <text evidence="4">The sequence shown here is derived from an EMBL/GenBank/DDBJ whole genome shotgun (WGS) entry which is preliminary data.</text>
</comment>
<reference evidence="4 5" key="1">
    <citation type="submission" date="2023-12" db="EMBL/GenBank/DDBJ databases">
        <title>the genome sequence of Hyalangium sp. s54d21.</title>
        <authorList>
            <person name="Zhang X."/>
        </authorList>
    </citation>
    <scope>NUCLEOTIDE SEQUENCE [LARGE SCALE GENOMIC DNA]</scope>
    <source>
        <strain evidence="5">s54d21</strain>
    </source>
</reference>
<dbReference type="InterPro" id="IPR003423">
    <property type="entry name" value="OMP_efflux"/>
</dbReference>
<accession>A0ABU5H8T0</accession>
<proteinExistence type="inferred from homology"/>
<dbReference type="EMBL" id="JAXIVS010000009">
    <property type="protein sequence ID" value="MDY7229892.1"/>
    <property type="molecule type" value="Genomic_DNA"/>
</dbReference>
<feature type="region of interest" description="Disordered" evidence="3">
    <location>
        <begin position="242"/>
        <end position="263"/>
    </location>
</feature>
<name>A0ABU5H8T0_9BACT</name>
<organism evidence="4 5">
    <name type="scientific">Hyalangium rubrum</name>
    <dbReference type="NCBI Taxonomy" id="3103134"/>
    <lineage>
        <taxon>Bacteria</taxon>
        <taxon>Pseudomonadati</taxon>
        <taxon>Myxococcota</taxon>
        <taxon>Myxococcia</taxon>
        <taxon>Myxococcales</taxon>
        <taxon>Cystobacterineae</taxon>
        <taxon>Archangiaceae</taxon>
        <taxon>Hyalangium</taxon>
    </lineage>
</organism>
<sequence length="456" mass="50611">MSPHRRSGRPTMGAALVTCATVILWSDSAVADERRLQTQSAALTQQAPRPSEANPFSQALALDRAELVRQVLARSPSLEAARQAWRAALARYPQETALEDPMLSYSVAPLSISGGERFGQTVELSQQLPFPGKRGLRGEVVLAEAEIMREDMEELRLRLALMASTFFDDLFVVERSLGITDEHLRLLEQLKKSAEAQYVVGRASQQDPLQAEVALSDVLREKVSLESERDLLRAQLNGLLHRPPAAALPPPPENLPVPAEGPRPSELLQEEALRHRPELAGLRARLGGGEATVRLARRDYYPDLRVMGSYNSMWMDTPHQFMAGVSINIPLDLGKRKAAVQEAEAHLQRLRMEEEGLIDNIRVEVEQARTRLVAARRVVELYRERLVPAARDQVAAARAGFESGKNAFQALIEAERNLRTLELRSQMALADVTRRQAELDRATGQIPGLPREGAPQ</sequence>
<feature type="coiled-coil region" evidence="2">
    <location>
        <begin position="340"/>
        <end position="385"/>
    </location>
</feature>
<evidence type="ECO:0000256" key="1">
    <source>
        <dbReference type="ARBA" id="ARBA00007613"/>
    </source>
</evidence>
<evidence type="ECO:0000313" key="5">
    <source>
        <dbReference type="Proteomes" id="UP001291309"/>
    </source>
</evidence>
<evidence type="ECO:0000313" key="4">
    <source>
        <dbReference type="EMBL" id="MDY7229892.1"/>
    </source>
</evidence>
<dbReference type="PANTHER" id="PTHR30203">
    <property type="entry name" value="OUTER MEMBRANE CATION EFFLUX PROTEIN"/>
    <property type="match status" value="1"/>
</dbReference>
<comment type="similarity">
    <text evidence="1">Belongs to the outer membrane factor (OMF) (TC 1.B.17) family.</text>
</comment>
<dbReference type="Gene3D" id="1.20.1600.10">
    <property type="entry name" value="Outer membrane efflux proteins (OEP)"/>
    <property type="match status" value="1"/>
</dbReference>
<keyword evidence="5" id="KW-1185">Reference proteome</keyword>
<gene>
    <name evidence="4" type="ORF">SYV04_26095</name>
</gene>
<dbReference type="Pfam" id="PF02321">
    <property type="entry name" value="OEP"/>
    <property type="match status" value="1"/>
</dbReference>
<evidence type="ECO:0000256" key="2">
    <source>
        <dbReference type="SAM" id="Coils"/>
    </source>
</evidence>
<keyword evidence="2" id="KW-0175">Coiled coil</keyword>
<dbReference type="Proteomes" id="UP001291309">
    <property type="component" value="Unassembled WGS sequence"/>
</dbReference>
<feature type="compositionally biased region" description="Pro residues" evidence="3">
    <location>
        <begin position="246"/>
        <end position="261"/>
    </location>
</feature>
<dbReference type="PANTHER" id="PTHR30203:SF24">
    <property type="entry name" value="BLR4935 PROTEIN"/>
    <property type="match status" value="1"/>
</dbReference>
<dbReference type="SUPFAM" id="SSF56954">
    <property type="entry name" value="Outer membrane efflux proteins (OEP)"/>
    <property type="match status" value="1"/>
</dbReference>
<protein>
    <submittedName>
        <fullName evidence="4">TolC family protein</fullName>
    </submittedName>
</protein>
<dbReference type="InterPro" id="IPR010131">
    <property type="entry name" value="MdtP/NodT-like"/>
</dbReference>
<evidence type="ECO:0000256" key="3">
    <source>
        <dbReference type="SAM" id="MobiDB-lite"/>
    </source>
</evidence>